<dbReference type="EMBL" id="UZAH01025981">
    <property type="protein sequence ID" value="VDO73734.1"/>
    <property type="molecule type" value="Genomic_DNA"/>
</dbReference>
<evidence type="ECO:0000313" key="2">
    <source>
        <dbReference type="EMBL" id="VDO73734.1"/>
    </source>
</evidence>
<evidence type="ECO:0000256" key="1">
    <source>
        <dbReference type="SAM" id="MobiDB-lite"/>
    </source>
</evidence>
<dbReference type="AlphaFoldDB" id="A0A183FKV8"/>
<feature type="compositionally biased region" description="Basic residues" evidence="1">
    <location>
        <begin position="90"/>
        <end position="100"/>
    </location>
</feature>
<accession>A0A3P7YPQ0</accession>
<name>A0A183FKV8_HELPZ</name>
<organism evidence="3 4">
    <name type="scientific">Heligmosomoides polygyrus</name>
    <name type="common">Parasitic roundworm</name>
    <dbReference type="NCBI Taxonomy" id="6339"/>
    <lineage>
        <taxon>Eukaryota</taxon>
        <taxon>Metazoa</taxon>
        <taxon>Ecdysozoa</taxon>
        <taxon>Nematoda</taxon>
        <taxon>Chromadorea</taxon>
        <taxon>Rhabditida</taxon>
        <taxon>Rhabditina</taxon>
        <taxon>Rhabditomorpha</taxon>
        <taxon>Strongyloidea</taxon>
        <taxon>Heligmosomidae</taxon>
        <taxon>Heligmosomoides</taxon>
    </lineage>
</organism>
<feature type="region of interest" description="Disordered" evidence="1">
    <location>
        <begin position="54"/>
        <end position="144"/>
    </location>
</feature>
<reference evidence="4" key="2">
    <citation type="submission" date="2019-09" db="UniProtKB">
        <authorList>
            <consortium name="WormBaseParasite"/>
        </authorList>
    </citation>
    <scope>IDENTIFICATION</scope>
</reference>
<dbReference type="Proteomes" id="UP000050761">
    <property type="component" value="Unassembled WGS sequence"/>
</dbReference>
<reference evidence="2 3" key="1">
    <citation type="submission" date="2018-11" db="EMBL/GenBank/DDBJ databases">
        <authorList>
            <consortium name="Pathogen Informatics"/>
        </authorList>
    </citation>
    <scope>NUCLEOTIDE SEQUENCE [LARGE SCALE GENOMIC DNA]</scope>
</reference>
<feature type="compositionally biased region" description="Polar residues" evidence="1">
    <location>
        <begin position="118"/>
        <end position="136"/>
    </location>
</feature>
<gene>
    <name evidence="2" type="ORF">HPBE_LOCUS7819</name>
</gene>
<proteinExistence type="predicted"/>
<dbReference type="WBParaSite" id="HPBE_0000782201-mRNA-1">
    <property type="protein sequence ID" value="HPBE_0000782201-mRNA-1"/>
    <property type="gene ID" value="HPBE_0000782201"/>
</dbReference>
<sequence length="144" mass="16424">MAVDPLKVALIMVVEDKKTIWNITSSEYYRTDLKHVALDCTRLRSNLSETGYSYSVKLRQPEENVEEHKGPTEDKSGRQQKLAIQGFHAVHGKRRHRRTRYSSVDDITPFDDDDAFASQKSRTGSETANESKQGVGSEQPRKKK</sequence>
<evidence type="ECO:0000313" key="3">
    <source>
        <dbReference type="Proteomes" id="UP000050761"/>
    </source>
</evidence>
<feature type="compositionally biased region" description="Basic and acidic residues" evidence="1">
    <location>
        <begin position="59"/>
        <end position="77"/>
    </location>
</feature>
<keyword evidence="3" id="KW-1185">Reference proteome</keyword>
<accession>A0A183FKV8</accession>
<evidence type="ECO:0000313" key="4">
    <source>
        <dbReference type="WBParaSite" id="HPBE_0000782201-mRNA-1"/>
    </source>
</evidence>
<protein>
    <submittedName>
        <fullName evidence="2 4">Uncharacterized protein</fullName>
    </submittedName>
</protein>